<accession>A0ACC0EMX1</accession>
<sequence length="91" mass="10334">MHLLIKKIDLGSSFNCNLSTPSPMEFVLSDAIKQNTLRLKLNLEYGKRLIKSQFKTSPDAVAQLMFRLGHYKLSGKVRDKQEGILLVDKVD</sequence>
<feature type="non-terminal residue" evidence="1">
    <location>
        <position position="91"/>
    </location>
</feature>
<evidence type="ECO:0000313" key="1">
    <source>
        <dbReference type="EMBL" id="KAI7956814.1"/>
    </source>
</evidence>
<name>A0ACC0EMX1_9BASI</name>
<organism evidence="1 2">
    <name type="scientific">Puccinia striiformis f. sp. tritici</name>
    <dbReference type="NCBI Taxonomy" id="168172"/>
    <lineage>
        <taxon>Eukaryota</taxon>
        <taxon>Fungi</taxon>
        <taxon>Dikarya</taxon>
        <taxon>Basidiomycota</taxon>
        <taxon>Pucciniomycotina</taxon>
        <taxon>Pucciniomycetes</taxon>
        <taxon>Pucciniales</taxon>
        <taxon>Pucciniaceae</taxon>
        <taxon>Puccinia</taxon>
    </lineage>
</organism>
<dbReference type="Proteomes" id="UP001060170">
    <property type="component" value="Chromosome 4"/>
</dbReference>
<evidence type="ECO:0000313" key="2">
    <source>
        <dbReference type="Proteomes" id="UP001060170"/>
    </source>
</evidence>
<reference evidence="2" key="1">
    <citation type="journal article" date="2018" name="BMC Genomics">
        <title>Genomic insights into host adaptation between the wheat stripe rust pathogen (Puccinia striiformis f. sp. tritici) and the barley stripe rust pathogen (Puccinia striiformis f. sp. hordei).</title>
        <authorList>
            <person name="Xia C."/>
            <person name="Wang M."/>
            <person name="Yin C."/>
            <person name="Cornejo O.E."/>
            <person name="Hulbert S.H."/>
            <person name="Chen X."/>
        </authorList>
    </citation>
    <scope>NUCLEOTIDE SEQUENCE [LARGE SCALE GENOMIC DNA]</scope>
    <source>
        <strain evidence="2">93-210</strain>
    </source>
</reference>
<gene>
    <name evidence="1" type="ORF">MJO28_003909</name>
</gene>
<reference evidence="2" key="2">
    <citation type="journal article" date="2018" name="Mol. Plant Microbe Interact.">
        <title>Genome sequence resources for the wheat stripe rust pathogen (Puccinia striiformis f. sp. tritici) and the barley stripe rust pathogen (Puccinia striiformis f. sp. hordei).</title>
        <authorList>
            <person name="Xia C."/>
            <person name="Wang M."/>
            <person name="Yin C."/>
            <person name="Cornejo O.E."/>
            <person name="Hulbert S.H."/>
            <person name="Chen X."/>
        </authorList>
    </citation>
    <scope>NUCLEOTIDE SEQUENCE [LARGE SCALE GENOMIC DNA]</scope>
    <source>
        <strain evidence="2">93-210</strain>
    </source>
</reference>
<keyword evidence="2" id="KW-1185">Reference proteome</keyword>
<dbReference type="EMBL" id="CM045868">
    <property type="protein sequence ID" value="KAI7956814.1"/>
    <property type="molecule type" value="Genomic_DNA"/>
</dbReference>
<comment type="caution">
    <text evidence="1">The sequence shown here is derived from an EMBL/GenBank/DDBJ whole genome shotgun (WGS) entry which is preliminary data.</text>
</comment>
<reference evidence="1 2" key="3">
    <citation type="journal article" date="2022" name="Microbiol. Spectr.">
        <title>Folding features and dynamics of 3D genome architecture in plant fungal pathogens.</title>
        <authorList>
            <person name="Xia C."/>
        </authorList>
    </citation>
    <scope>NUCLEOTIDE SEQUENCE [LARGE SCALE GENOMIC DNA]</scope>
    <source>
        <strain evidence="1 2">93-210</strain>
    </source>
</reference>
<protein>
    <submittedName>
        <fullName evidence="1">Uncharacterized protein</fullName>
    </submittedName>
</protein>
<proteinExistence type="predicted"/>